<evidence type="ECO:0000313" key="1">
    <source>
        <dbReference type="EMBL" id="KAK6206942.1"/>
    </source>
</evidence>
<protein>
    <submittedName>
        <fullName evidence="1">Uncharacterized protein</fullName>
    </submittedName>
</protein>
<dbReference type="AlphaFoldDB" id="A0AAV9SVQ9"/>
<accession>A0AAV9SVQ9</accession>
<proteinExistence type="predicted"/>
<gene>
    <name evidence="1" type="ORF">QIS74_13430</name>
</gene>
<name>A0AAV9SVQ9_9PEZI</name>
<keyword evidence="2" id="KW-1185">Reference proteome</keyword>
<dbReference type="Proteomes" id="UP001327957">
    <property type="component" value="Unassembled WGS sequence"/>
</dbReference>
<evidence type="ECO:0000313" key="2">
    <source>
        <dbReference type="Proteomes" id="UP001327957"/>
    </source>
</evidence>
<dbReference type="EMBL" id="JASAOK010000054">
    <property type="protein sequence ID" value="KAK6206942.1"/>
    <property type="molecule type" value="Genomic_DNA"/>
</dbReference>
<comment type="caution">
    <text evidence="1">The sequence shown here is derived from an EMBL/GenBank/DDBJ whole genome shotgun (WGS) entry which is preliminary data.</text>
</comment>
<sequence>MPHLIKVEGVIASDSVIAVKGVTVETADRAWSAFQERLPISASNVATL</sequence>
<reference evidence="1 2" key="1">
    <citation type="submission" date="2023-04" db="EMBL/GenBank/DDBJ databases">
        <title>Colletotrichum tabacum stain YC1 causing leaf anthracnose on Nicotiana tabacum(L.) cv.</title>
        <authorList>
            <person name="Ji Z."/>
            <person name="Wang M."/>
            <person name="Zhang J."/>
            <person name="Wang N."/>
            <person name="Zhou Z."/>
        </authorList>
    </citation>
    <scope>NUCLEOTIDE SEQUENCE [LARGE SCALE GENOMIC DNA]</scope>
    <source>
        <strain evidence="1 2">YC1</strain>
    </source>
</reference>
<organism evidence="1 2">
    <name type="scientific">Colletotrichum tabaci</name>
    <dbReference type="NCBI Taxonomy" id="1209068"/>
    <lineage>
        <taxon>Eukaryota</taxon>
        <taxon>Fungi</taxon>
        <taxon>Dikarya</taxon>
        <taxon>Ascomycota</taxon>
        <taxon>Pezizomycotina</taxon>
        <taxon>Sordariomycetes</taxon>
        <taxon>Hypocreomycetidae</taxon>
        <taxon>Glomerellales</taxon>
        <taxon>Glomerellaceae</taxon>
        <taxon>Colletotrichum</taxon>
        <taxon>Colletotrichum destructivum species complex</taxon>
    </lineage>
</organism>